<feature type="region of interest" description="Disordered" evidence="1">
    <location>
        <begin position="127"/>
        <end position="156"/>
    </location>
</feature>
<name>A0A6A6Z364_9PEZI</name>
<proteinExistence type="predicted"/>
<evidence type="ECO:0000256" key="2">
    <source>
        <dbReference type="SAM" id="Phobius"/>
    </source>
</evidence>
<feature type="transmembrane region" description="Helical" evidence="2">
    <location>
        <begin position="587"/>
        <end position="610"/>
    </location>
</feature>
<protein>
    <recommendedName>
        <fullName evidence="6">Transmembrane protein</fullName>
    </recommendedName>
</protein>
<organism evidence="3">
    <name type="scientific">Mytilinidion resinicola</name>
    <dbReference type="NCBI Taxonomy" id="574789"/>
    <lineage>
        <taxon>Eukaryota</taxon>
        <taxon>Fungi</taxon>
        <taxon>Dikarya</taxon>
        <taxon>Ascomycota</taxon>
        <taxon>Pezizomycotina</taxon>
        <taxon>Dothideomycetes</taxon>
        <taxon>Pleosporomycetidae</taxon>
        <taxon>Mytilinidiales</taxon>
        <taxon>Mytilinidiaceae</taxon>
        <taxon>Mytilinidion</taxon>
    </lineage>
</organism>
<dbReference type="RefSeq" id="XP_033582133.1">
    <property type="nucleotide sequence ID" value="XM_033713154.1"/>
</dbReference>
<feature type="compositionally biased region" description="Basic and acidic residues" evidence="1">
    <location>
        <begin position="1"/>
        <end position="12"/>
    </location>
</feature>
<feature type="region of interest" description="Disordered" evidence="1">
    <location>
        <begin position="277"/>
        <end position="298"/>
    </location>
</feature>
<dbReference type="AlphaFoldDB" id="A0A6A6Z364"/>
<evidence type="ECO:0000313" key="4">
    <source>
        <dbReference type="Proteomes" id="UP000504636"/>
    </source>
</evidence>
<feature type="compositionally biased region" description="Basic and acidic residues" evidence="1">
    <location>
        <begin position="325"/>
        <end position="343"/>
    </location>
</feature>
<sequence>MQQVQDHSHPVFENDEASSVFEDHEISPAGSIFDENELESPSREPPPTPPNRFHSGNEEVRDSNAIGDSFQEIEDMSDKRNDPWVPLTPYRAPPAEVREAPCGEELEETIEVLYDGEPEKIIEVPHKEESRETSDVNEKDKIVSPSCTPPPPRSANAGLSRLPLPLRLFARLIAGLKVILRPRVKLGYERLEWTCSCGEAMYGDYKCDDIHALEFFRRQLRIEHLSQVSVKEYHMSLQTVKRGLWQYTGSLETGTVVATVPATKLEKAKTSAYEELTENTWPRLEESTATRGSYAPPDLDAGQKLDVGWINETLHHWFKALEKHKPDGSELDRERKERDHDRTMPSLVGVTLQDGPSAINNTVSLPASSGSTGVSSQQQNPGQTLGGPGYSNSSTQNVYPLPQDINFNDPGNTQTTYRFFELCVNTGTLRITLGEIPLTSRTTNGITEVQTDSAFFALVHARYHSLRRSRRFGFLFKPVDIQFVRFGVVDSHRVGVYDKPMAIPPHQKVKEQHYHYRECPLDPLPPIDYRTFFHYFWNHEQHAGSQSRLFFDRMPKKLHSSILKQSVPNELTLGWGVHIIEGPNKPLLSLCLCVILVLSFVVSVVVALAMKTQESGFGIGQWMVATLSAALAAVYYHLAES</sequence>
<dbReference type="OrthoDB" id="409136at2759"/>
<dbReference type="GeneID" id="54454047"/>
<keyword evidence="2" id="KW-0812">Transmembrane</keyword>
<feature type="region of interest" description="Disordered" evidence="1">
    <location>
        <begin position="325"/>
        <end position="400"/>
    </location>
</feature>
<reference evidence="5" key="3">
    <citation type="submission" date="2025-04" db="UniProtKB">
        <authorList>
            <consortium name="RefSeq"/>
        </authorList>
    </citation>
    <scope>IDENTIFICATION</scope>
    <source>
        <strain evidence="5">CBS 304.34</strain>
    </source>
</reference>
<keyword evidence="2" id="KW-0472">Membrane</keyword>
<gene>
    <name evidence="3 5" type="ORF">BDZ99DRAFT_191738</name>
</gene>
<feature type="transmembrane region" description="Helical" evidence="2">
    <location>
        <begin position="622"/>
        <end position="639"/>
    </location>
</feature>
<dbReference type="EMBL" id="MU003694">
    <property type="protein sequence ID" value="KAF2815169.1"/>
    <property type="molecule type" value="Genomic_DNA"/>
</dbReference>
<keyword evidence="2" id="KW-1133">Transmembrane helix</keyword>
<feature type="region of interest" description="Disordered" evidence="1">
    <location>
        <begin position="1"/>
        <end position="86"/>
    </location>
</feature>
<dbReference type="Proteomes" id="UP000504636">
    <property type="component" value="Unplaced"/>
</dbReference>
<feature type="compositionally biased region" description="Polar residues" evidence="1">
    <location>
        <begin position="358"/>
        <end position="367"/>
    </location>
</feature>
<evidence type="ECO:0008006" key="6">
    <source>
        <dbReference type="Google" id="ProtNLM"/>
    </source>
</evidence>
<evidence type="ECO:0000256" key="1">
    <source>
        <dbReference type="SAM" id="MobiDB-lite"/>
    </source>
</evidence>
<accession>A0A6A6Z364</accession>
<feature type="compositionally biased region" description="Basic and acidic residues" evidence="1">
    <location>
        <begin position="127"/>
        <end position="142"/>
    </location>
</feature>
<evidence type="ECO:0000313" key="5">
    <source>
        <dbReference type="RefSeq" id="XP_033582133.1"/>
    </source>
</evidence>
<keyword evidence="4" id="KW-1185">Reference proteome</keyword>
<feature type="compositionally biased region" description="Low complexity" evidence="1">
    <location>
        <begin position="368"/>
        <end position="379"/>
    </location>
</feature>
<reference evidence="3 5" key="1">
    <citation type="journal article" date="2020" name="Stud. Mycol.">
        <title>101 Dothideomycetes genomes: a test case for predicting lifestyles and emergence of pathogens.</title>
        <authorList>
            <person name="Haridas S."/>
            <person name="Albert R."/>
            <person name="Binder M."/>
            <person name="Bloem J."/>
            <person name="Labutti K."/>
            <person name="Salamov A."/>
            <person name="Andreopoulos B."/>
            <person name="Baker S."/>
            <person name="Barry K."/>
            <person name="Bills G."/>
            <person name="Bluhm B."/>
            <person name="Cannon C."/>
            <person name="Castanera R."/>
            <person name="Culley D."/>
            <person name="Daum C."/>
            <person name="Ezra D."/>
            <person name="Gonzalez J."/>
            <person name="Henrissat B."/>
            <person name="Kuo A."/>
            <person name="Liang C."/>
            <person name="Lipzen A."/>
            <person name="Lutzoni F."/>
            <person name="Magnuson J."/>
            <person name="Mondo S."/>
            <person name="Nolan M."/>
            <person name="Ohm R."/>
            <person name="Pangilinan J."/>
            <person name="Park H.-J."/>
            <person name="Ramirez L."/>
            <person name="Alfaro M."/>
            <person name="Sun H."/>
            <person name="Tritt A."/>
            <person name="Yoshinaga Y."/>
            <person name="Zwiers L.-H."/>
            <person name="Turgeon B."/>
            <person name="Goodwin S."/>
            <person name="Spatafora J."/>
            <person name="Crous P."/>
            <person name="Grigoriev I."/>
        </authorList>
    </citation>
    <scope>NUCLEOTIDE SEQUENCE</scope>
    <source>
        <strain evidence="3 5">CBS 304.34</strain>
    </source>
</reference>
<evidence type="ECO:0000313" key="3">
    <source>
        <dbReference type="EMBL" id="KAF2815169.1"/>
    </source>
</evidence>
<reference evidence="5" key="2">
    <citation type="submission" date="2020-04" db="EMBL/GenBank/DDBJ databases">
        <authorList>
            <consortium name="NCBI Genome Project"/>
        </authorList>
    </citation>
    <scope>NUCLEOTIDE SEQUENCE</scope>
    <source>
        <strain evidence="5">CBS 304.34</strain>
    </source>
</reference>